<dbReference type="STRING" id="1688.BCUN_0611"/>
<sequence length="144" mass="16883">MSDLEPYEAIETIFQPLIEDAMQRAAEHTKNNPYEIPGKPFSLERLILGHLRGYAEQYEFMWYGHRNGTGKSLVELKYDATFNELFVTMLEARWYVRRYDTSHAIWDDRADKIAITRIWARMREIGAVTVPRGAQAITRKDVDQ</sequence>
<name>A0A087B507_9BIFI</name>
<reference evidence="1 2" key="1">
    <citation type="submission" date="2014-03" db="EMBL/GenBank/DDBJ databases">
        <title>Genomics of Bifidobacteria.</title>
        <authorList>
            <person name="Ventura M."/>
            <person name="Milani C."/>
            <person name="Lugli G.A."/>
        </authorList>
    </citation>
    <scope>NUCLEOTIDE SEQUENCE [LARGE SCALE GENOMIC DNA]</scope>
    <source>
        <strain evidence="1 2">LMG 10738</strain>
    </source>
</reference>
<evidence type="ECO:0000313" key="2">
    <source>
        <dbReference type="Proteomes" id="UP000029067"/>
    </source>
</evidence>
<dbReference type="EMBL" id="JGYV01000001">
    <property type="protein sequence ID" value="KFI66107.1"/>
    <property type="molecule type" value="Genomic_DNA"/>
</dbReference>
<gene>
    <name evidence="1" type="ORF">BCUN_0611</name>
</gene>
<dbReference type="AlphaFoldDB" id="A0A087B507"/>
<protein>
    <submittedName>
        <fullName evidence="1">Uncharacterized protein</fullName>
    </submittedName>
</protein>
<dbReference type="RefSeq" id="WP_033515321.1">
    <property type="nucleotide sequence ID" value="NZ_JGYV01000001.1"/>
</dbReference>
<keyword evidence="2" id="KW-1185">Reference proteome</keyword>
<comment type="caution">
    <text evidence="1">The sequence shown here is derived from an EMBL/GenBank/DDBJ whole genome shotgun (WGS) entry which is preliminary data.</text>
</comment>
<evidence type="ECO:0000313" key="1">
    <source>
        <dbReference type="EMBL" id="KFI66107.1"/>
    </source>
</evidence>
<accession>A0A087B507</accession>
<proteinExistence type="predicted"/>
<dbReference type="Proteomes" id="UP000029067">
    <property type="component" value="Unassembled WGS sequence"/>
</dbReference>
<organism evidence="1 2">
    <name type="scientific">Bifidobacterium cuniculi</name>
    <dbReference type="NCBI Taxonomy" id="1688"/>
    <lineage>
        <taxon>Bacteria</taxon>
        <taxon>Bacillati</taxon>
        <taxon>Actinomycetota</taxon>
        <taxon>Actinomycetes</taxon>
        <taxon>Bifidobacteriales</taxon>
        <taxon>Bifidobacteriaceae</taxon>
        <taxon>Bifidobacterium</taxon>
    </lineage>
</organism>